<gene>
    <name evidence="2" type="ORF">F4562_005970</name>
</gene>
<evidence type="ECO:0000259" key="1">
    <source>
        <dbReference type="PROSITE" id="PS51671"/>
    </source>
</evidence>
<dbReference type="PROSITE" id="PS51671">
    <property type="entry name" value="ACT"/>
    <property type="match status" value="1"/>
</dbReference>
<reference evidence="2 3" key="1">
    <citation type="submission" date="2020-08" db="EMBL/GenBank/DDBJ databases">
        <title>Sequencing the genomes of 1000 actinobacteria strains.</title>
        <authorList>
            <person name="Klenk H.-P."/>
        </authorList>
    </citation>
    <scope>NUCLEOTIDE SEQUENCE [LARGE SCALE GENOMIC DNA]</scope>
    <source>
        <strain evidence="2 3">DSM 46887</strain>
    </source>
</reference>
<evidence type="ECO:0000313" key="3">
    <source>
        <dbReference type="Proteomes" id="UP000540685"/>
    </source>
</evidence>
<dbReference type="InterPro" id="IPR002912">
    <property type="entry name" value="ACT_dom"/>
</dbReference>
<organism evidence="2 3">
    <name type="scientific">Streptosporangium becharense</name>
    <dbReference type="NCBI Taxonomy" id="1816182"/>
    <lineage>
        <taxon>Bacteria</taxon>
        <taxon>Bacillati</taxon>
        <taxon>Actinomycetota</taxon>
        <taxon>Actinomycetes</taxon>
        <taxon>Streptosporangiales</taxon>
        <taxon>Streptosporangiaceae</taxon>
        <taxon>Streptosporangium</taxon>
    </lineage>
</organism>
<sequence length="212" mass="22610">MMLRLRVSFPDRPGALGQAARVLGTLGADILQVTVLEREAGRAVDDFTVSWPGTTDAETVRDRLSVIPGMRVEGVWPTREIPGAAPDYDLLRHVAGEPGRALATLVDAMPDLVSAEWAVVMCAERGELTHHSWQAPQVLDETGGLAGVKAADLTPLRPAALSSGGQQLMSLPVPGTGLHLILARNQGPPFHRAELDRAGRVLEIISIIGRIS</sequence>
<comment type="caution">
    <text evidence="2">The sequence shown here is derived from an EMBL/GenBank/DDBJ whole genome shotgun (WGS) entry which is preliminary data.</text>
</comment>
<dbReference type="Proteomes" id="UP000540685">
    <property type="component" value="Unassembled WGS sequence"/>
</dbReference>
<dbReference type="InterPro" id="IPR045865">
    <property type="entry name" value="ACT-like_dom_sf"/>
</dbReference>
<evidence type="ECO:0000313" key="2">
    <source>
        <dbReference type="EMBL" id="MBB5822908.1"/>
    </source>
</evidence>
<dbReference type="AlphaFoldDB" id="A0A7W9IML4"/>
<dbReference type="EMBL" id="JACHMP010000001">
    <property type="protein sequence ID" value="MBB5822908.1"/>
    <property type="molecule type" value="Genomic_DNA"/>
</dbReference>
<feature type="domain" description="ACT" evidence="1">
    <location>
        <begin position="4"/>
        <end position="77"/>
    </location>
</feature>
<keyword evidence="3" id="KW-1185">Reference proteome</keyword>
<protein>
    <recommendedName>
        <fullName evidence="1">ACT domain-containing protein</fullName>
    </recommendedName>
</protein>
<proteinExistence type="predicted"/>
<dbReference type="RefSeq" id="WP_184539721.1">
    <property type="nucleotide sequence ID" value="NZ_JACHMP010000001.1"/>
</dbReference>
<accession>A0A7W9IML4</accession>
<dbReference type="SUPFAM" id="SSF55021">
    <property type="entry name" value="ACT-like"/>
    <property type="match status" value="1"/>
</dbReference>
<name>A0A7W9IML4_9ACTN</name>